<keyword evidence="3 6" id="KW-0812">Transmembrane</keyword>
<feature type="transmembrane region" description="Helical" evidence="6">
    <location>
        <begin position="196"/>
        <end position="218"/>
    </location>
</feature>
<dbReference type="AlphaFoldDB" id="A0AA95F0F9"/>
<dbReference type="PIRSF" id="PIRSF018968">
    <property type="entry name" value="ABC_permease_BceB"/>
    <property type="match status" value="1"/>
</dbReference>
<keyword evidence="5 6" id="KW-0472">Membrane</keyword>
<reference evidence="8" key="1">
    <citation type="submission" date="2023-03" db="EMBL/GenBank/DDBJ databases">
        <title>Andean soil-derived lignocellulolytic bacterial consortium as a source of novel taxa and putative plastic-active enzymes.</title>
        <authorList>
            <person name="Diaz-Garcia L."/>
            <person name="Chuvochina M."/>
            <person name="Feuerriegel G."/>
            <person name="Bunk B."/>
            <person name="Sproer C."/>
            <person name="Streit W.R."/>
            <person name="Rodriguez L.M."/>
            <person name="Overmann J."/>
            <person name="Jimenez D.J."/>
        </authorList>
    </citation>
    <scope>NUCLEOTIDE SEQUENCE</scope>
    <source>
        <strain evidence="8">MAG 2441</strain>
    </source>
</reference>
<feature type="transmembrane region" description="Helical" evidence="6">
    <location>
        <begin position="563"/>
        <end position="585"/>
    </location>
</feature>
<protein>
    <submittedName>
        <fullName evidence="8">ABC transporter permease</fullName>
    </submittedName>
</protein>
<sequence>MTFRQFAFNNVIRNKRTYAAYFFSSSFSVMVFFMYAVFAFHPGIVGSSIHKNVVYGMQVAEVLIYVFSFFFVLYSMSAFLNTRKKEFGLLTMLGMTKRQLRTMVFLENVLIGLSATVSGIVLGLVMSKLMLLVAENALHLEISLPFYIPIHAVLLTFVAFILLFVFISFFTVSILRTKKLIVLIKGSSVPKQEPKASAILSWLAVILLGMGYTMALWAKGIFVVYVMIPVIIMVIIGTYFFFTQLSVFLIHKSKKNRSLFWRKTNLLFLSDLAYRMKDNARTFFMVAILSTVAFSAIGSLVGFKTMSNEMLTNENPFAFEFVAESKDTKHNQEELSSIESTLIRDQIDYTMMQAEMSIQFVKGSDRGVTLVRASQFNAIANAAGEETAELEGNQAMLIYYQNALSGANPFADAEKNVTLVQYEQQLEVIGSISSVTLPIFKPYYVVDDSLFNKLEHERLTTFYAFDTVDVAATQKVGEELNIKFEHSNNTFFSLAYERFKMNQQYAIVFFIGLFIGAIFFVAAASFLYFRLYTDLDDDKRKFTSIMKLGLTEGELSGILTKQLIMLFLVPIAVATIHGAVALTALQHLFGYSLMKESLLVLASFVGIQMIYFVAIRSKYIKQVLA</sequence>
<evidence type="ECO:0000256" key="2">
    <source>
        <dbReference type="ARBA" id="ARBA00022475"/>
    </source>
</evidence>
<feature type="transmembrane region" description="Helical" evidence="6">
    <location>
        <begin position="103"/>
        <end position="126"/>
    </location>
</feature>
<organism evidence="8 9">
    <name type="scientific">Candidatus Cohnella colombiensis</name>
    <dbReference type="NCBI Taxonomy" id="3121368"/>
    <lineage>
        <taxon>Bacteria</taxon>
        <taxon>Bacillati</taxon>
        <taxon>Bacillota</taxon>
        <taxon>Bacilli</taxon>
        <taxon>Bacillales</taxon>
        <taxon>Paenibacillaceae</taxon>
        <taxon>Cohnella</taxon>
    </lineage>
</organism>
<dbReference type="Proteomes" id="UP001178662">
    <property type="component" value="Chromosome"/>
</dbReference>
<dbReference type="InterPro" id="IPR027022">
    <property type="entry name" value="ABC_permease_BceB-typ"/>
</dbReference>
<dbReference type="PANTHER" id="PTHR46795:SF2">
    <property type="entry name" value="ABC TRANSPORTER, PERMEASE PROTEIN"/>
    <property type="match status" value="1"/>
</dbReference>
<comment type="similarity">
    <text evidence="6">Belongs to the ABC-4 integral membrane protein family.</text>
</comment>
<name>A0AA95F0F9_9BACL</name>
<evidence type="ECO:0000313" key="9">
    <source>
        <dbReference type="Proteomes" id="UP001178662"/>
    </source>
</evidence>
<accession>A0AA95F0F9</accession>
<feature type="transmembrane region" description="Helical" evidence="6">
    <location>
        <begin position="146"/>
        <end position="175"/>
    </location>
</feature>
<evidence type="ECO:0000256" key="3">
    <source>
        <dbReference type="ARBA" id="ARBA00022692"/>
    </source>
</evidence>
<feature type="transmembrane region" description="Helical" evidence="6">
    <location>
        <begin position="597"/>
        <end position="615"/>
    </location>
</feature>
<proteinExistence type="inferred from homology"/>
<feature type="transmembrane region" description="Helical" evidence="6">
    <location>
        <begin position="505"/>
        <end position="531"/>
    </location>
</feature>
<evidence type="ECO:0000256" key="4">
    <source>
        <dbReference type="ARBA" id="ARBA00022989"/>
    </source>
</evidence>
<feature type="transmembrane region" description="Helical" evidence="6">
    <location>
        <begin position="62"/>
        <end position="82"/>
    </location>
</feature>
<dbReference type="InterPro" id="IPR003838">
    <property type="entry name" value="ABC3_permease_C"/>
</dbReference>
<feature type="transmembrane region" description="Helical" evidence="6">
    <location>
        <begin position="224"/>
        <end position="250"/>
    </location>
</feature>
<keyword evidence="9" id="KW-1185">Reference proteome</keyword>
<feature type="domain" description="ABC3 transporter permease C-terminal" evidence="7">
    <location>
        <begin position="62"/>
        <end position="178"/>
    </location>
</feature>
<dbReference type="InterPro" id="IPR052536">
    <property type="entry name" value="ABC-4_Integral_Memb_Prot"/>
</dbReference>
<dbReference type="Pfam" id="PF02687">
    <property type="entry name" value="FtsX"/>
    <property type="match status" value="1"/>
</dbReference>
<dbReference type="GO" id="GO:0055085">
    <property type="term" value="P:transmembrane transport"/>
    <property type="evidence" value="ECO:0007669"/>
    <property type="project" value="UniProtKB-UniRule"/>
</dbReference>
<keyword evidence="6" id="KW-0813">Transport</keyword>
<evidence type="ECO:0000256" key="6">
    <source>
        <dbReference type="PIRNR" id="PIRNR018968"/>
    </source>
</evidence>
<feature type="transmembrane region" description="Helical" evidence="6">
    <location>
        <begin position="283"/>
        <end position="303"/>
    </location>
</feature>
<gene>
    <name evidence="8" type="ORF">P0Y55_08025</name>
</gene>
<feature type="transmembrane region" description="Helical" evidence="6">
    <location>
        <begin position="20"/>
        <end position="42"/>
    </location>
</feature>
<comment type="subcellular location">
    <subcellularLocation>
        <location evidence="1 6">Cell membrane</location>
        <topology evidence="1 6">Multi-pass membrane protein</topology>
    </subcellularLocation>
</comment>
<keyword evidence="2 6" id="KW-1003">Cell membrane</keyword>
<keyword evidence="4 6" id="KW-1133">Transmembrane helix</keyword>
<dbReference type="EMBL" id="CP119317">
    <property type="protein sequence ID" value="WEK55982.1"/>
    <property type="molecule type" value="Genomic_DNA"/>
</dbReference>
<evidence type="ECO:0000259" key="7">
    <source>
        <dbReference type="Pfam" id="PF02687"/>
    </source>
</evidence>
<evidence type="ECO:0000256" key="1">
    <source>
        <dbReference type="ARBA" id="ARBA00004651"/>
    </source>
</evidence>
<evidence type="ECO:0000256" key="5">
    <source>
        <dbReference type="ARBA" id="ARBA00023136"/>
    </source>
</evidence>
<evidence type="ECO:0000313" key="8">
    <source>
        <dbReference type="EMBL" id="WEK55982.1"/>
    </source>
</evidence>
<dbReference type="PANTHER" id="PTHR46795">
    <property type="entry name" value="ABC TRANSPORTER PERMEASE-RELATED-RELATED"/>
    <property type="match status" value="1"/>
</dbReference>
<dbReference type="GO" id="GO:0005886">
    <property type="term" value="C:plasma membrane"/>
    <property type="evidence" value="ECO:0007669"/>
    <property type="project" value="UniProtKB-SubCell"/>
</dbReference>